<protein>
    <recommendedName>
        <fullName evidence="3">MobA/MobL protein domain-containing protein</fullName>
    </recommendedName>
</protein>
<dbReference type="AlphaFoldDB" id="A0A0H5Q6J6"/>
<organism evidence="4">
    <name type="scientific">uncultured prokaryote</name>
    <dbReference type="NCBI Taxonomy" id="198431"/>
    <lineage>
        <taxon>unclassified sequences</taxon>
        <taxon>environmental samples</taxon>
    </lineage>
</organism>
<evidence type="ECO:0000256" key="1">
    <source>
        <dbReference type="ARBA" id="ARBA00022971"/>
    </source>
</evidence>
<feature type="compositionally biased region" description="Basic and acidic residues" evidence="2">
    <location>
        <begin position="382"/>
        <end position="441"/>
    </location>
</feature>
<proteinExistence type="predicted"/>
<accession>A0A0H5Q6J6</accession>
<feature type="compositionally biased region" description="Basic and acidic residues" evidence="2">
    <location>
        <begin position="320"/>
        <end position="345"/>
    </location>
</feature>
<dbReference type="NCBIfam" id="NF041496">
    <property type="entry name" value="MobQ"/>
    <property type="match status" value="1"/>
</dbReference>
<evidence type="ECO:0000259" key="3">
    <source>
        <dbReference type="Pfam" id="PF03389"/>
    </source>
</evidence>
<feature type="domain" description="MobA/MobL protein" evidence="3">
    <location>
        <begin position="17"/>
        <end position="254"/>
    </location>
</feature>
<reference evidence="4" key="1">
    <citation type="submission" date="2015-06" db="EMBL/GenBank/DDBJ databases">
        <authorList>
            <person name="Joergensen T."/>
        </authorList>
    </citation>
    <scope>NUCLEOTIDE SEQUENCE</scope>
    <source>
        <plasmid evidence="4">pRGFK1618</plasmid>
    </source>
</reference>
<feature type="compositionally biased region" description="Basic and acidic residues" evidence="2">
    <location>
        <begin position="354"/>
        <end position="366"/>
    </location>
</feature>
<keyword evidence="4" id="KW-0614">Plasmid</keyword>
<keyword evidence="1" id="KW-0184">Conjugation</keyword>
<reference evidence="4" key="2">
    <citation type="submission" date="2015-07" db="EMBL/GenBank/DDBJ databases">
        <title>Plasmids, circular viruses and viroids from rat gut.</title>
        <authorList>
            <person name="Jorgensen T.J."/>
            <person name="Hansen M.A."/>
            <person name="Xu Z."/>
            <person name="Tabak M.A."/>
            <person name="Sorensen S.J."/>
            <person name="Hansen L.H."/>
        </authorList>
    </citation>
    <scope>NUCLEOTIDE SEQUENCE</scope>
    <source>
        <plasmid evidence="4">pRGFK1618</plasmid>
    </source>
</reference>
<evidence type="ECO:0000256" key="2">
    <source>
        <dbReference type="SAM" id="MobiDB-lite"/>
    </source>
</evidence>
<feature type="region of interest" description="Disordered" evidence="2">
    <location>
        <begin position="306"/>
        <end position="441"/>
    </location>
</feature>
<geneLocation type="plasmid" evidence="4">
    <name>pRGFK1618</name>
</geneLocation>
<dbReference type="Gene3D" id="3.30.930.30">
    <property type="match status" value="1"/>
</dbReference>
<dbReference type="EMBL" id="LN854128">
    <property type="protein sequence ID" value="CRY97523.1"/>
    <property type="molecule type" value="Genomic_DNA"/>
</dbReference>
<dbReference type="Pfam" id="PF03389">
    <property type="entry name" value="MobA_MobL"/>
    <property type="match status" value="1"/>
</dbReference>
<sequence>MSIYHCSIKNIGRSGGKSAVASSAYRSGEKLEDLETGLSHDYTKKSGIEYTEIILCENAPREYQDRAMLWNEVQKIEKASDARLAREWEVAIPKELSLEQGQKLVHDFGQSLADEGMCVDIAIHDKGDGNRHAHIMGTTRPIKENGEWGAKEKKAYALDDKGERIPVIDESTGQQKVRARKGKGEEKLWKRVTVETNDWNKSEKVEEWRKRWAEHCNHYLEKEQQIDHRSYERQGKEQIPTIHEGYVARQIEQRGEVSEVCQVNRDIRQYNDLTIEQNFVERLRNKLVKEMKQLYERLSRIKSGRRIDERTGEQASRTGAVDRPDSRSAEQTGTDREQTVRERLASLRSSGASREVEKPSEAEARPESTVQNIGAFLSQLNADERASEEKRDNKIAQRQDRDAERERQRAEAEHRAKAEEQRLAKERAKSKARSRSYDIEL</sequence>
<name>A0A0H5Q6J6_9ZZZZ</name>
<dbReference type="InterPro" id="IPR005053">
    <property type="entry name" value="MobA_MobL"/>
</dbReference>
<evidence type="ECO:0000313" key="4">
    <source>
        <dbReference type="EMBL" id="CRY97523.1"/>
    </source>
</evidence>